<protein>
    <recommendedName>
        <fullName evidence="6">Peptidase S54 rhomboid domain-containing protein</fullName>
    </recommendedName>
</protein>
<dbReference type="EMBL" id="MK072066">
    <property type="protein sequence ID" value="AYV77818.1"/>
    <property type="molecule type" value="Genomic_DNA"/>
</dbReference>
<reference evidence="7" key="1">
    <citation type="submission" date="2018-10" db="EMBL/GenBank/DDBJ databases">
        <title>Hidden diversity of soil giant viruses.</title>
        <authorList>
            <person name="Schulz F."/>
            <person name="Alteio L."/>
            <person name="Goudeau D."/>
            <person name="Ryan E.M."/>
            <person name="Malmstrom R.R."/>
            <person name="Blanchard J."/>
            <person name="Woyke T."/>
        </authorList>
    </citation>
    <scope>NUCLEOTIDE SEQUENCE</scope>
    <source>
        <strain evidence="7">EDV1</strain>
    </source>
</reference>
<dbReference type="GO" id="GO:0016020">
    <property type="term" value="C:membrane"/>
    <property type="evidence" value="ECO:0007669"/>
    <property type="project" value="UniProtKB-SubCell"/>
</dbReference>
<keyword evidence="3 5" id="KW-1133">Transmembrane helix</keyword>
<dbReference type="Pfam" id="PF01694">
    <property type="entry name" value="Rhomboid"/>
    <property type="match status" value="1"/>
</dbReference>
<accession>A0A3G4ZSF0</accession>
<feature type="transmembrane region" description="Helical" evidence="5">
    <location>
        <begin position="12"/>
        <end position="34"/>
    </location>
</feature>
<feature type="transmembrane region" description="Helical" evidence="5">
    <location>
        <begin position="46"/>
        <end position="79"/>
    </location>
</feature>
<feature type="domain" description="Peptidase S54 rhomboid" evidence="6">
    <location>
        <begin position="11"/>
        <end position="78"/>
    </location>
</feature>
<keyword evidence="4 5" id="KW-0472">Membrane</keyword>
<organism evidence="7">
    <name type="scientific">Edafosvirus sp</name>
    <dbReference type="NCBI Taxonomy" id="2487765"/>
    <lineage>
        <taxon>Viruses</taxon>
        <taxon>Varidnaviria</taxon>
        <taxon>Bamfordvirae</taxon>
        <taxon>Nucleocytoviricota</taxon>
        <taxon>Megaviricetes</taxon>
        <taxon>Imitervirales</taxon>
        <taxon>Mimiviridae</taxon>
        <taxon>Klosneuvirinae</taxon>
    </lineage>
</organism>
<proteinExistence type="predicted"/>
<dbReference type="InterPro" id="IPR035952">
    <property type="entry name" value="Rhomboid-like_sf"/>
</dbReference>
<evidence type="ECO:0000256" key="2">
    <source>
        <dbReference type="ARBA" id="ARBA00022692"/>
    </source>
</evidence>
<sequence length="92" mass="10104">MNSAIIEFINTMYATPFHVGISGVIFGILTLHPANNILGYPCDPKYYIPALLIIMQFLFENSSFVGHLSGIISGCLYIGVRDMKIIPSSGKH</sequence>
<evidence type="ECO:0000256" key="1">
    <source>
        <dbReference type="ARBA" id="ARBA00004141"/>
    </source>
</evidence>
<evidence type="ECO:0000256" key="3">
    <source>
        <dbReference type="ARBA" id="ARBA00022989"/>
    </source>
</evidence>
<evidence type="ECO:0000313" key="7">
    <source>
        <dbReference type="EMBL" id="AYV77818.1"/>
    </source>
</evidence>
<evidence type="ECO:0000256" key="5">
    <source>
        <dbReference type="SAM" id="Phobius"/>
    </source>
</evidence>
<dbReference type="GO" id="GO:0004252">
    <property type="term" value="F:serine-type endopeptidase activity"/>
    <property type="evidence" value="ECO:0007669"/>
    <property type="project" value="InterPro"/>
</dbReference>
<dbReference type="Gene3D" id="1.20.1540.10">
    <property type="entry name" value="Rhomboid-like"/>
    <property type="match status" value="1"/>
</dbReference>
<evidence type="ECO:0000256" key="4">
    <source>
        <dbReference type="ARBA" id="ARBA00023136"/>
    </source>
</evidence>
<dbReference type="InterPro" id="IPR022764">
    <property type="entry name" value="Peptidase_S54_rhomboid_dom"/>
</dbReference>
<comment type="subcellular location">
    <subcellularLocation>
        <location evidence="1">Membrane</location>
        <topology evidence="1">Multi-pass membrane protein</topology>
    </subcellularLocation>
</comment>
<evidence type="ECO:0000259" key="6">
    <source>
        <dbReference type="Pfam" id="PF01694"/>
    </source>
</evidence>
<keyword evidence="2 5" id="KW-0812">Transmembrane</keyword>
<name>A0A3G4ZSF0_9VIRU</name>
<dbReference type="SUPFAM" id="SSF144091">
    <property type="entry name" value="Rhomboid-like"/>
    <property type="match status" value="1"/>
</dbReference>
<gene>
    <name evidence="7" type="ORF">Edafosvirus1_149</name>
</gene>